<accession>A0A853F335</accession>
<evidence type="ECO:0000313" key="1">
    <source>
        <dbReference type="EMBL" id="NYT27381.1"/>
    </source>
</evidence>
<reference evidence="1 2" key="1">
    <citation type="submission" date="2020-05" db="EMBL/GenBank/DDBJ databases">
        <title>Horizontal transmission and recombination maintain forever young bacterial symbiont genomes.</title>
        <authorList>
            <person name="Russell S.L."/>
            <person name="Pepper-Tunick E."/>
            <person name="Svedberg J."/>
            <person name="Byrne A."/>
            <person name="Ruelas Castillo J."/>
            <person name="Vollmers C."/>
            <person name="Beinart R.A."/>
            <person name="Corbett-Detig R."/>
        </authorList>
    </citation>
    <scope>NUCLEOTIDE SEQUENCE [LARGE SCALE GENOMIC DNA]</scope>
    <source>
        <strain evidence="1">455</strain>
    </source>
</reference>
<name>A0A853F335_9GAMM</name>
<evidence type="ECO:0000313" key="2">
    <source>
        <dbReference type="Proteomes" id="UP000568751"/>
    </source>
</evidence>
<sequence>MAIPPLFYDTAAPIITGWAVNSPTDGQSGFKVGDVIELTMTTNEAPR</sequence>
<dbReference type="AlphaFoldDB" id="A0A853F335"/>
<dbReference type="EMBL" id="JACCHT010000001">
    <property type="protein sequence ID" value="NYT27381.1"/>
    <property type="molecule type" value="Genomic_DNA"/>
</dbReference>
<proteinExistence type="predicted"/>
<gene>
    <name evidence="1" type="ORF">H0A76_05490</name>
</gene>
<organism evidence="1 2">
    <name type="scientific">Candidatus Thiodubiliella endoseptemdiera</name>
    <dbReference type="NCBI Taxonomy" id="2738886"/>
    <lineage>
        <taxon>Bacteria</taxon>
        <taxon>Pseudomonadati</taxon>
        <taxon>Pseudomonadota</taxon>
        <taxon>Gammaproteobacteria</taxon>
        <taxon>Candidatus Pseudothioglobaceae</taxon>
        <taxon>Candidatus Thiodubiliella</taxon>
    </lineage>
</organism>
<dbReference type="Proteomes" id="UP000568751">
    <property type="component" value="Unassembled WGS sequence"/>
</dbReference>
<comment type="caution">
    <text evidence="1">The sequence shown here is derived from an EMBL/GenBank/DDBJ whole genome shotgun (WGS) entry which is preliminary data.</text>
</comment>
<protein>
    <submittedName>
        <fullName evidence="1">Uncharacterized protein</fullName>
    </submittedName>
</protein>